<feature type="non-terminal residue" evidence="2">
    <location>
        <position position="145"/>
    </location>
</feature>
<proteinExistence type="predicted"/>
<sequence length="145" mass="17308">MTRHSEQAYQIRERVAEMNRHAQVQAQQAQVQAQAQHDHHRYNSQQHDPHYSARSASFGHREQQEAPVSDIQLAQQQQQREQNRQQEAHWREEQLLMMREEESRRAEIRRQQQQQQQHMYGRGNIRTPPQYGGLYGPPQPQGQGR</sequence>
<evidence type="ECO:0000313" key="3">
    <source>
        <dbReference type="Proteomes" id="UP001357485"/>
    </source>
</evidence>
<feature type="compositionally biased region" description="Basic and acidic residues" evidence="1">
    <location>
        <begin position="81"/>
        <end position="110"/>
    </location>
</feature>
<organism evidence="2 3">
    <name type="scientific">Cryomyces antarcticus</name>
    <dbReference type="NCBI Taxonomy" id="329879"/>
    <lineage>
        <taxon>Eukaryota</taxon>
        <taxon>Fungi</taxon>
        <taxon>Dikarya</taxon>
        <taxon>Ascomycota</taxon>
        <taxon>Pezizomycotina</taxon>
        <taxon>Dothideomycetes</taxon>
        <taxon>Dothideomycetes incertae sedis</taxon>
        <taxon>Cryomyces</taxon>
    </lineage>
</organism>
<feature type="region of interest" description="Disordered" evidence="1">
    <location>
        <begin position="1"/>
        <end position="145"/>
    </location>
</feature>
<feature type="compositionally biased region" description="Low complexity" evidence="1">
    <location>
        <begin position="22"/>
        <end position="35"/>
    </location>
</feature>
<feature type="compositionally biased region" description="Basic and acidic residues" evidence="1">
    <location>
        <begin position="1"/>
        <end position="20"/>
    </location>
</feature>
<comment type="caution">
    <text evidence="2">The sequence shown here is derived from an EMBL/GenBank/DDBJ whole genome shotgun (WGS) entry which is preliminary data.</text>
</comment>
<dbReference type="EMBL" id="JAVRRA010011528">
    <property type="protein sequence ID" value="KAK5240145.1"/>
    <property type="molecule type" value="Genomic_DNA"/>
</dbReference>
<name>A0ABR0LSV4_9PEZI</name>
<evidence type="ECO:0000313" key="2">
    <source>
        <dbReference type="EMBL" id="KAK5240145.1"/>
    </source>
</evidence>
<reference evidence="2 3" key="1">
    <citation type="submission" date="2023-08" db="EMBL/GenBank/DDBJ databases">
        <title>Black Yeasts Isolated from many extreme environments.</title>
        <authorList>
            <person name="Coleine C."/>
            <person name="Stajich J.E."/>
            <person name="Selbmann L."/>
        </authorList>
    </citation>
    <scope>NUCLEOTIDE SEQUENCE [LARGE SCALE GENOMIC DNA]</scope>
    <source>
        <strain evidence="2 3">CCFEE 536</strain>
    </source>
</reference>
<dbReference type="Proteomes" id="UP001357485">
    <property type="component" value="Unassembled WGS sequence"/>
</dbReference>
<gene>
    <name evidence="2" type="ORF">LTR16_011055</name>
</gene>
<keyword evidence="3" id="KW-1185">Reference proteome</keyword>
<evidence type="ECO:0000256" key="1">
    <source>
        <dbReference type="SAM" id="MobiDB-lite"/>
    </source>
</evidence>
<accession>A0ABR0LSV4</accession>
<protein>
    <submittedName>
        <fullName evidence="2">Uncharacterized protein</fullName>
    </submittedName>
</protein>